<organism evidence="1 2">
    <name type="scientific">Colius striatus</name>
    <name type="common">Speckled mousebird</name>
    <dbReference type="NCBI Taxonomy" id="57412"/>
    <lineage>
        <taxon>Eukaryota</taxon>
        <taxon>Metazoa</taxon>
        <taxon>Chordata</taxon>
        <taxon>Craniata</taxon>
        <taxon>Vertebrata</taxon>
        <taxon>Euteleostomi</taxon>
        <taxon>Archelosauria</taxon>
        <taxon>Archosauria</taxon>
        <taxon>Dinosauria</taxon>
        <taxon>Saurischia</taxon>
        <taxon>Theropoda</taxon>
        <taxon>Coelurosauria</taxon>
        <taxon>Aves</taxon>
        <taxon>Neognathae</taxon>
        <taxon>Neoaves</taxon>
        <taxon>Telluraves</taxon>
        <taxon>Coraciimorphae</taxon>
        <taxon>Coliiformes</taxon>
        <taxon>Coliidae</taxon>
        <taxon>Colius</taxon>
    </lineage>
</organism>
<protein>
    <submittedName>
        <fullName evidence="1">Uncharacterized protein</fullName>
    </submittedName>
</protein>
<accession>A0A091K9V1</accession>
<dbReference type="AlphaFoldDB" id="A0A091K9V1"/>
<name>A0A091K9V1_COLST</name>
<gene>
    <name evidence="1" type="ORF">N325_08863</name>
</gene>
<proteinExistence type="predicted"/>
<evidence type="ECO:0000313" key="1">
    <source>
        <dbReference type="EMBL" id="KFP32973.1"/>
    </source>
</evidence>
<dbReference type="EMBL" id="KK548139">
    <property type="protein sequence ID" value="KFP32973.1"/>
    <property type="molecule type" value="Genomic_DNA"/>
</dbReference>
<dbReference type="Proteomes" id="UP000053615">
    <property type="component" value="Unassembled WGS sequence"/>
</dbReference>
<keyword evidence="2" id="KW-1185">Reference proteome</keyword>
<sequence>MVVLSGFRITLARSLLTCRARRIRIRRENALEKAKNKQLPVIIEIEENHLGFSSLQDEITKLFHFETGLEGQLQL</sequence>
<reference evidence="1 2" key="1">
    <citation type="submission" date="2014-04" db="EMBL/GenBank/DDBJ databases">
        <title>Genome evolution of avian class.</title>
        <authorList>
            <person name="Zhang G."/>
            <person name="Li C."/>
        </authorList>
    </citation>
    <scope>NUCLEOTIDE SEQUENCE [LARGE SCALE GENOMIC DNA]</scope>
    <source>
        <strain evidence="1">BGI_N325</strain>
    </source>
</reference>
<evidence type="ECO:0000313" key="2">
    <source>
        <dbReference type="Proteomes" id="UP000053615"/>
    </source>
</evidence>